<dbReference type="InterPro" id="IPR033979">
    <property type="entry name" value="MINDY_domain"/>
</dbReference>
<keyword evidence="4" id="KW-1185">Reference proteome</keyword>
<dbReference type="GO" id="GO:0071108">
    <property type="term" value="P:protein K48-linked deubiquitination"/>
    <property type="evidence" value="ECO:0007669"/>
    <property type="project" value="TreeGrafter"/>
</dbReference>
<dbReference type="GO" id="GO:0016807">
    <property type="term" value="F:cysteine-type carboxypeptidase activity"/>
    <property type="evidence" value="ECO:0007669"/>
    <property type="project" value="TreeGrafter"/>
</dbReference>
<feature type="compositionally biased region" description="Basic and acidic residues" evidence="1">
    <location>
        <begin position="651"/>
        <end position="660"/>
    </location>
</feature>
<comment type="caution">
    <text evidence="3">The sequence shown here is derived from an EMBL/GenBank/DDBJ whole genome shotgun (WGS) entry which is preliminary data.</text>
</comment>
<dbReference type="EMBL" id="AAYY01000014">
    <property type="protein sequence ID" value="EDP42078.1"/>
    <property type="molecule type" value="Genomic_DNA"/>
</dbReference>
<dbReference type="OrthoDB" id="10261212at2759"/>
<feature type="domain" description="MINDY deubiquitinase" evidence="2">
    <location>
        <begin position="344"/>
        <end position="603"/>
    </location>
</feature>
<dbReference type="KEGG" id="mgl:MGL_3759"/>
<proteinExistence type="predicted"/>
<dbReference type="VEuPathDB" id="FungiDB:MGL_3759"/>
<dbReference type="Pfam" id="PF04424">
    <property type="entry name" value="MINDY_DUB"/>
    <property type="match status" value="1"/>
</dbReference>
<dbReference type="GeneID" id="5853598"/>
<gene>
    <name evidence="3" type="ORF">MGL_3759</name>
</gene>
<dbReference type="AlphaFoldDB" id="A8QAK0"/>
<evidence type="ECO:0000259" key="2">
    <source>
        <dbReference type="Pfam" id="PF04424"/>
    </source>
</evidence>
<reference evidence="3 4" key="1">
    <citation type="journal article" date="2007" name="Proc. Natl. Acad. Sci. U.S.A.">
        <title>Dandruff-associated Malassezia genomes reveal convergent and divergent virulence traits shared with plant and human fungal pathogens.</title>
        <authorList>
            <person name="Xu J."/>
            <person name="Saunders C.W."/>
            <person name="Hu P."/>
            <person name="Grant R.A."/>
            <person name="Boekhout T."/>
            <person name="Kuramae E.E."/>
            <person name="Kronstad J.W."/>
            <person name="Deangelis Y.M."/>
            <person name="Reeder N.L."/>
            <person name="Johnstone K.R."/>
            <person name="Leland M."/>
            <person name="Fieno A.M."/>
            <person name="Begley W.M."/>
            <person name="Sun Y."/>
            <person name="Lacey M.P."/>
            <person name="Chaudhary T."/>
            <person name="Keough T."/>
            <person name="Chu L."/>
            <person name="Sears R."/>
            <person name="Yuan B."/>
            <person name="Dawson T.L.Jr."/>
        </authorList>
    </citation>
    <scope>NUCLEOTIDE SEQUENCE [LARGE SCALE GENOMIC DNA]</scope>
    <source>
        <strain evidence="4">ATCC MYA-4612 / CBS 7966</strain>
    </source>
</reference>
<dbReference type="Proteomes" id="UP000008837">
    <property type="component" value="Unassembled WGS sequence"/>
</dbReference>
<dbReference type="InParanoid" id="A8QAK0"/>
<dbReference type="GO" id="GO:0005829">
    <property type="term" value="C:cytosol"/>
    <property type="evidence" value="ECO:0007669"/>
    <property type="project" value="TreeGrafter"/>
</dbReference>
<dbReference type="GO" id="GO:0071944">
    <property type="term" value="C:cell periphery"/>
    <property type="evidence" value="ECO:0007669"/>
    <property type="project" value="TreeGrafter"/>
</dbReference>
<dbReference type="InterPro" id="IPR007518">
    <property type="entry name" value="MINDY"/>
</dbReference>
<organism evidence="3 4">
    <name type="scientific">Malassezia globosa (strain ATCC MYA-4612 / CBS 7966)</name>
    <name type="common">Dandruff-associated fungus</name>
    <dbReference type="NCBI Taxonomy" id="425265"/>
    <lineage>
        <taxon>Eukaryota</taxon>
        <taxon>Fungi</taxon>
        <taxon>Dikarya</taxon>
        <taxon>Basidiomycota</taxon>
        <taxon>Ustilaginomycotina</taxon>
        <taxon>Malasseziomycetes</taxon>
        <taxon>Malasseziales</taxon>
        <taxon>Malasseziaceae</taxon>
        <taxon>Malassezia</taxon>
    </lineage>
</organism>
<feature type="region of interest" description="Disordered" evidence="1">
    <location>
        <begin position="52"/>
        <end position="85"/>
    </location>
</feature>
<evidence type="ECO:0000313" key="3">
    <source>
        <dbReference type="EMBL" id="EDP42078.1"/>
    </source>
</evidence>
<dbReference type="GO" id="GO:1990380">
    <property type="term" value="F:K48-linked deubiquitinase activity"/>
    <property type="evidence" value="ECO:0007669"/>
    <property type="project" value="InterPro"/>
</dbReference>
<name>A8QAK0_MALGO</name>
<dbReference type="RefSeq" id="XP_001729292.1">
    <property type="nucleotide sequence ID" value="XM_001729240.1"/>
</dbReference>
<protein>
    <recommendedName>
        <fullName evidence="2">MINDY deubiquitinase domain-containing protein</fullName>
    </recommendedName>
</protein>
<sequence length="702" mass="75039">MVESMNSHNPFLAHVSAKPTSESKGSALDDLVGLDLSTPQPVAAPVSNELQASNLGGNVDGMSGDMPGGFQDPVSPEQERLPTTPLPNTKNPFLSAAAPTALVSASHSLQEPQHAFNSAVTEHTSSFLPEDVGTNDPDADEFQDADTSLPRRVSMKDPSYFPETSAGMIRPISSATAASTLYDARTLTAASPFPSTTGPFVASTSSGAASTPINVLSSPERSPFSAPGMREGVVPSMNPYVQHSTPADSRTGSLVPVEQGVPGLGQPVASTRAGVAQPLSYMPSLSSSSTAVPVGVRTPMTSIPASTTGTQGSSAANADTQAQIDADAKLAQSLAATNISDETQWSVKDILWRGRNTKIIMQNANGPCALIALTNVLLLQNQIKITPPDRPAVSYAYVSDMLADYFLEHSTGRADAVELSHVLSTLPKLLHGFQVDVFFDRPTHFGSDIGADTSAELSLFRMANVPLLHGWLPDPSDAPTCEALQQVRSYNGATALLARQDAGDAADLSAARVGDFMRMHATQLTPWGLQALSQELLPGQLGVLFRNSHLSVIYRRRVDEGMSSSPQLYMLVTDSAFLMDDRTVWESLQDTRGSDTRFYDADFERVMRSEREWGVTANGLGSGTTDDYTLALRLQNEERERARAVQRARRMHADVYRDPQRSASTPTGSSSSKKFSKMMPKMRRKEGGGGDSADDGKNCKVM</sequence>
<dbReference type="PANTHER" id="PTHR18063:SF6">
    <property type="entry name" value="UBIQUITIN CARBOXYL-TERMINAL HYDROLASE"/>
    <property type="match status" value="1"/>
</dbReference>
<dbReference type="STRING" id="425265.A8QAK0"/>
<evidence type="ECO:0000313" key="4">
    <source>
        <dbReference type="Proteomes" id="UP000008837"/>
    </source>
</evidence>
<feature type="region of interest" description="Disordered" evidence="1">
    <location>
        <begin position="650"/>
        <end position="702"/>
    </location>
</feature>
<dbReference type="PANTHER" id="PTHR18063">
    <property type="entry name" value="NF-E2 INDUCIBLE PROTEIN"/>
    <property type="match status" value="1"/>
</dbReference>
<feature type="compositionally biased region" description="Basic residues" evidence="1">
    <location>
        <begin position="674"/>
        <end position="684"/>
    </location>
</feature>
<dbReference type="GO" id="GO:0004843">
    <property type="term" value="F:cysteine-type deubiquitinase activity"/>
    <property type="evidence" value="ECO:0007669"/>
    <property type="project" value="InterPro"/>
</dbReference>
<evidence type="ECO:0000256" key="1">
    <source>
        <dbReference type="SAM" id="MobiDB-lite"/>
    </source>
</evidence>
<accession>A8QAK0</accession>